<dbReference type="EMBL" id="MCFK01006157">
    <property type="protein sequence ID" value="RKF59272.1"/>
    <property type="molecule type" value="Genomic_DNA"/>
</dbReference>
<keyword evidence="1" id="KW-0175">Coiled coil</keyword>
<evidence type="ECO:0000313" key="2">
    <source>
        <dbReference type="EMBL" id="RKF59272.1"/>
    </source>
</evidence>
<feature type="coiled-coil region" evidence="1">
    <location>
        <begin position="41"/>
        <end position="92"/>
    </location>
</feature>
<organism evidence="2 3">
    <name type="scientific">Erysiphe neolycopersici</name>
    <dbReference type="NCBI Taxonomy" id="212602"/>
    <lineage>
        <taxon>Eukaryota</taxon>
        <taxon>Fungi</taxon>
        <taxon>Dikarya</taxon>
        <taxon>Ascomycota</taxon>
        <taxon>Pezizomycotina</taxon>
        <taxon>Leotiomycetes</taxon>
        <taxon>Erysiphales</taxon>
        <taxon>Erysiphaceae</taxon>
        <taxon>Erysiphe</taxon>
    </lineage>
</organism>
<proteinExistence type="predicted"/>
<comment type="caution">
    <text evidence="2">The sequence shown here is derived from an EMBL/GenBank/DDBJ whole genome shotgun (WGS) entry which is preliminary data.</text>
</comment>
<name>A0A420HPA3_9PEZI</name>
<evidence type="ECO:0000256" key="1">
    <source>
        <dbReference type="SAM" id="Coils"/>
    </source>
</evidence>
<keyword evidence="3" id="KW-1185">Reference proteome</keyword>
<gene>
    <name evidence="2" type="ORF">OnM2_061074</name>
</gene>
<dbReference type="AlphaFoldDB" id="A0A420HPA3"/>
<dbReference type="Proteomes" id="UP000286134">
    <property type="component" value="Unassembled WGS sequence"/>
</dbReference>
<protein>
    <submittedName>
        <fullName evidence="2">Uncharacterized protein</fullName>
    </submittedName>
</protein>
<sequence length="93" mass="10586">MASRRNEATQIGKKRLPTLPRVESLNIYSGNDDSDNDIYVNESEDEDLDELQTYLSETRQNKQAKVGGLSIIEEEKEASKELNIDIEEAEFAH</sequence>
<accession>A0A420HPA3</accession>
<evidence type="ECO:0000313" key="3">
    <source>
        <dbReference type="Proteomes" id="UP000286134"/>
    </source>
</evidence>
<dbReference type="OrthoDB" id="10458915at2759"/>
<reference evidence="2 3" key="1">
    <citation type="journal article" date="2018" name="BMC Genomics">
        <title>Comparative genome analyses reveal sequence features reflecting distinct modes of host-adaptation between dicot and monocot powdery mildew.</title>
        <authorList>
            <person name="Wu Y."/>
            <person name="Ma X."/>
            <person name="Pan Z."/>
            <person name="Kale S.D."/>
            <person name="Song Y."/>
            <person name="King H."/>
            <person name="Zhang Q."/>
            <person name="Presley C."/>
            <person name="Deng X."/>
            <person name="Wei C.I."/>
            <person name="Xiao S."/>
        </authorList>
    </citation>
    <scope>NUCLEOTIDE SEQUENCE [LARGE SCALE GENOMIC DNA]</scope>
    <source>
        <strain evidence="2">UMSG2</strain>
    </source>
</reference>